<dbReference type="AlphaFoldDB" id="A0AAV4HUR9"/>
<evidence type="ECO:0000313" key="3">
    <source>
        <dbReference type="Proteomes" id="UP000762676"/>
    </source>
</evidence>
<evidence type="ECO:0000313" key="2">
    <source>
        <dbReference type="EMBL" id="GFS01186.1"/>
    </source>
</evidence>
<keyword evidence="3" id="KW-1185">Reference proteome</keyword>
<dbReference type="InterPro" id="IPR001849">
    <property type="entry name" value="PH_domain"/>
</dbReference>
<reference evidence="2 3" key="1">
    <citation type="journal article" date="2021" name="Elife">
        <title>Chloroplast acquisition without the gene transfer in kleptoplastic sea slugs, Plakobranchus ocellatus.</title>
        <authorList>
            <person name="Maeda T."/>
            <person name="Takahashi S."/>
            <person name="Yoshida T."/>
            <person name="Shimamura S."/>
            <person name="Takaki Y."/>
            <person name="Nagai Y."/>
            <person name="Toyoda A."/>
            <person name="Suzuki Y."/>
            <person name="Arimoto A."/>
            <person name="Ishii H."/>
            <person name="Satoh N."/>
            <person name="Nishiyama T."/>
            <person name="Hasebe M."/>
            <person name="Maruyama T."/>
            <person name="Minagawa J."/>
            <person name="Obokata J."/>
            <person name="Shigenobu S."/>
        </authorList>
    </citation>
    <scope>NUCLEOTIDE SEQUENCE [LARGE SCALE GENOMIC DNA]</scope>
</reference>
<name>A0AAV4HUR9_9GAST</name>
<dbReference type="EMBL" id="BMAT01002201">
    <property type="protein sequence ID" value="GFS01186.1"/>
    <property type="molecule type" value="Genomic_DNA"/>
</dbReference>
<feature type="domain" description="PH" evidence="1">
    <location>
        <begin position="1"/>
        <end position="57"/>
    </location>
</feature>
<dbReference type="PROSITE" id="PS50003">
    <property type="entry name" value="PH_DOMAIN"/>
    <property type="match status" value="1"/>
</dbReference>
<organism evidence="2 3">
    <name type="scientific">Elysia marginata</name>
    <dbReference type="NCBI Taxonomy" id="1093978"/>
    <lineage>
        <taxon>Eukaryota</taxon>
        <taxon>Metazoa</taxon>
        <taxon>Spiralia</taxon>
        <taxon>Lophotrochozoa</taxon>
        <taxon>Mollusca</taxon>
        <taxon>Gastropoda</taxon>
        <taxon>Heterobranchia</taxon>
        <taxon>Euthyneura</taxon>
        <taxon>Panpulmonata</taxon>
        <taxon>Sacoglossa</taxon>
        <taxon>Placobranchoidea</taxon>
        <taxon>Plakobranchidae</taxon>
        <taxon>Elysia</taxon>
    </lineage>
</organism>
<sequence>MSCGSGHAGYVCSRSHALVIASQAGYLRSGCHALVIASKDKAEELRSWSHALLDTYALGFMLWWLLVKVKVGRTYDNLEKTDIDPETVTLSRGRYNDYSWTFSRQLPLYDQSRSVLGIQTSTSENKDTTSMDQLCGLAQRSGGAWFDPRPSQTKDFKIGILAADPFSAWHYGFSAKSGRPGVRIM</sequence>
<accession>A0AAV4HUR9</accession>
<dbReference type="Proteomes" id="UP000762676">
    <property type="component" value="Unassembled WGS sequence"/>
</dbReference>
<comment type="caution">
    <text evidence="2">The sequence shown here is derived from an EMBL/GenBank/DDBJ whole genome shotgun (WGS) entry which is preliminary data.</text>
</comment>
<gene>
    <name evidence="2" type="ORF">ElyMa_001090100</name>
</gene>
<evidence type="ECO:0000259" key="1">
    <source>
        <dbReference type="PROSITE" id="PS50003"/>
    </source>
</evidence>
<protein>
    <recommendedName>
        <fullName evidence="1">PH domain-containing protein</fullName>
    </recommendedName>
</protein>
<proteinExistence type="predicted"/>